<dbReference type="InterPro" id="IPR002018">
    <property type="entry name" value="CarbesteraseB"/>
</dbReference>
<dbReference type="InterPro" id="IPR050309">
    <property type="entry name" value="Type-B_Carboxylest/Lipase"/>
</dbReference>
<dbReference type="Proteomes" id="UP001382904">
    <property type="component" value="Unassembled WGS sequence"/>
</dbReference>
<evidence type="ECO:0000256" key="2">
    <source>
        <dbReference type="ARBA" id="ARBA00022801"/>
    </source>
</evidence>
<dbReference type="PROSITE" id="PS00941">
    <property type="entry name" value="CARBOXYLESTERASE_B_2"/>
    <property type="match status" value="1"/>
</dbReference>
<dbReference type="InterPro" id="IPR019826">
    <property type="entry name" value="Carboxylesterase_B_AS"/>
</dbReference>
<dbReference type="Gene3D" id="3.40.50.1820">
    <property type="entry name" value="alpha/beta hydrolase"/>
    <property type="match status" value="1"/>
</dbReference>
<proteinExistence type="inferred from homology"/>
<evidence type="ECO:0000256" key="3">
    <source>
        <dbReference type="RuleBase" id="RU361235"/>
    </source>
</evidence>
<feature type="signal peptide" evidence="3">
    <location>
        <begin position="1"/>
        <end position="31"/>
    </location>
</feature>
<protein>
    <recommendedName>
        <fullName evidence="3">Carboxylic ester hydrolase</fullName>
        <ecNumber evidence="3">3.1.1.-</ecNumber>
    </recommendedName>
</protein>
<sequence length="579" mass="60170">MKRPGNRLPSARSPRSLLGTALALAALLVSAAPATATASGGSPRPVVTVAQGALRGQSQGGAQEFLGVPYAAPPVGDARLRAPQPPPRWNGVRDGVRQAPACLQFSPFGLSDPQAVSEDCLYLDVYRPRTARPGARLPVILWMHGGAYSQGTGTQFGGRTMADLTQSVVVSINYRLGQLGYLALPELGRENDPRSGSFGLMDQLAALQWTRKNIGAFGGNPANLTISGQSAGSGSVCALLAAPSAAGLFHRAVLQSGPCTLLRTPDSASAEGQARSFAARAGCTAQAEVAACLRAASGAALVEAARTLPTPGPASGDGLLPVAPAQAIGSGAWNKVPVLIGSTRSEARFFVALTQPHLTAEQYTAQILAGYGAAGPEVLARYPVADHGSPYLALSAVMTDSTFACHTAWTAQLFASQVPTYVYEFDDPRSPTLAGAQVPGLDESNAHSAELAYLHDFTMGERPLTPVQVALGNRMKRYWAAFARFGAPVVAGQTPWPAAGAGASAGLTLHPTATRTTTSFGADHQCAFWRTQPPDRSEAPCGCRAGSRCFCPAPVPQSVRFVHPGPEDVLPCLHRQVAQ</sequence>
<reference evidence="5 6" key="1">
    <citation type="submission" date="2024-03" db="EMBL/GenBank/DDBJ databases">
        <title>Novel Streptomyces species of biotechnological and ecological value are a feature of Machair soil.</title>
        <authorList>
            <person name="Prole J.R."/>
            <person name="Goodfellow M."/>
            <person name="Allenby N."/>
            <person name="Ward A.C."/>
        </authorList>
    </citation>
    <scope>NUCLEOTIDE SEQUENCE [LARGE SCALE GENOMIC DNA]</scope>
    <source>
        <strain evidence="5 6">MS1.HAVA.3</strain>
    </source>
</reference>
<comment type="similarity">
    <text evidence="1 3">Belongs to the type-B carboxylesterase/lipase family.</text>
</comment>
<dbReference type="PROSITE" id="PS00122">
    <property type="entry name" value="CARBOXYLESTERASE_B_1"/>
    <property type="match status" value="1"/>
</dbReference>
<gene>
    <name evidence="5" type="ORF">WKI68_41085</name>
</gene>
<organism evidence="5 6">
    <name type="scientific">Streptomyces caledonius</name>
    <dbReference type="NCBI Taxonomy" id="3134107"/>
    <lineage>
        <taxon>Bacteria</taxon>
        <taxon>Bacillati</taxon>
        <taxon>Actinomycetota</taxon>
        <taxon>Actinomycetes</taxon>
        <taxon>Kitasatosporales</taxon>
        <taxon>Streptomycetaceae</taxon>
        <taxon>Streptomyces</taxon>
    </lineage>
</organism>
<dbReference type="InterPro" id="IPR019819">
    <property type="entry name" value="Carboxylesterase_B_CS"/>
</dbReference>
<evidence type="ECO:0000256" key="1">
    <source>
        <dbReference type="ARBA" id="ARBA00005964"/>
    </source>
</evidence>
<dbReference type="InterPro" id="IPR006311">
    <property type="entry name" value="TAT_signal"/>
</dbReference>
<keyword evidence="6" id="KW-1185">Reference proteome</keyword>
<dbReference type="PROSITE" id="PS51318">
    <property type="entry name" value="TAT"/>
    <property type="match status" value="1"/>
</dbReference>
<comment type="caution">
    <text evidence="5">The sequence shown here is derived from an EMBL/GenBank/DDBJ whole genome shotgun (WGS) entry which is preliminary data.</text>
</comment>
<name>A0ABU8UDE6_9ACTN</name>
<dbReference type="Pfam" id="PF00135">
    <property type="entry name" value="COesterase"/>
    <property type="match status" value="1"/>
</dbReference>
<feature type="domain" description="Carboxylesterase type B" evidence="4">
    <location>
        <begin position="44"/>
        <end position="529"/>
    </location>
</feature>
<dbReference type="PANTHER" id="PTHR11559">
    <property type="entry name" value="CARBOXYLESTERASE"/>
    <property type="match status" value="1"/>
</dbReference>
<dbReference type="SUPFAM" id="SSF53474">
    <property type="entry name" value="alpha/beta-Hydrolases"/>
    <property type="match status" value="1"/>
</dbReference>
<evidence type="ECO:0000259" key="4">
    <source>
        <dbReference type="Pfam" id="PF00135"/>
    </source>
</evidence>
<accession>A0ABU8UDE6</accession>
<keyword evidence="3" id="KW-0732">Signal</keyword>
<evidence type="ECO:0000313" key="6">
    <source>
        <dbReference type="Proteomes" id="UP001382904"/>
    </source>
</evidence>
<evidence type="ECO:0000313" key="5">
    <source>
        <dbReference type="EMBL" id="MEJ8645895.1"/>
    </source>
</evidence>
<feature type="chain" id="PRO_5044954776" description="Carboxylic ester hydrolase" evidence="3">
    <location>
        <begin position="32"/>
        <end position="579"/>
    </location>
</feature>
<keyword evidence="2 3" id="KW-0378">Hydrolase</keyword>
<dbReference type="EC" id="3.1.1.-" evidence="3"/>
<dbReference type="EMBL" id="JBBKAM010000004">
    <property type="protein sequence ID" value="MEJ8645895.1"/>
    <property type="molecule type" value="Genomic_DNA"/>
</dbReference>
<dbReference type="InterPro" id="IPR029058">
    <property type="entry name" value="AB_hydrolase_fold"/>
</dbReference>